<dbReference type="OrthoDB" id="961173at2"/>
<name>A0A1S2VR46_9BACT</name>
<feature type="transmembrane region" description="Helical" evidence="1">
    <location>
        <begin position="89"/>
        <end position="108"/>
    </location>
</feature>
<dbReference type="RefSeq" id="WP_071501185.1">
    <property type="nucleotide sequence ID" value="NZ_MORL01000001.1"/>
</dbReference>
<accession>A0A1S2VR46</accession>
<keyword evidence="1" id="KW-1133">Transmembrane helix</keyword>
<keyword evidence="3" id="KW-1185">Reference proteome</keyword>
<proteinExistence type="predicted"/>
<dbReference type="EMBL" id="MORL01000001">
    <property type="protein sequence ID" value="OIN60685.1"/>
    <property type="molecule type" value="Genomic_DNA"/>
</dbReference>
<evidence type="ECO:0000313" key="3">
    <source>
        <dbReference type="Proteomes" id="UP000181790"/>
    </source>
</evidence>
<protein>
    <submittedName>
        <fullName evidence="2">Uncharacterized protein</fullName>
    </submittedName>
</protein>
<evidence type="ECO:0000313" key="2">
    <source>
        <dbReference type="EMBL" id="OIN60685.1"/>
    </source>
</evidence>
<comment type="caution">
    <text evidence="2">The sequence shown here is derived from an EMBL/GenBank/DDBJ whole genome shotgun (WGS) entry which is preliminary data.</text>
</comment>
<dbReference type="Proteomes" id="UP000181790">
    <property type="component" value="Unassembled WGS sequence"/>
</dbReference>
<organism evidence="2 3">
    <name type="scientific">Arsenicibacter rosenii</name>
    <dbReference type="NCBI Taxonomy" id="1750698"/>
    <lineage>
        <taxon>Bacteria</taxon>
        <taxon>Pseudomonadati</taxon>
        <taxon>Bacteroidota</taxon>
        <taxon>Cytophagia</taxon>
        <taxon>Cytophagales</taxon>
        <taxon>Spirosomataceae</taxon>
        <taxon>Arsenicibacter</taxon>
    </lineage>
</organism>
<dbReference type="AlphaFoldDB" id="A0A1S2VR46"/>
<feature type="transmembrane region" description="Helical" evidence="1">
    <location>
        <begin position="50"/>
        <end position="77"/>
    </location>
</feature>
<keyword evidence="1" id="KW-0472">Membrane</keyword>
<sequence>MITTFCFIQFIAFYLWQVTSPRYKSVAMTGLTAAATGHTTLSRLTGTVLWLGACTGFIVQWGVGAGCCGFITGLMAVGGLSVMLEPFQYLRVPGITAIYICCVILEIFV</sequence>
<keyword evidence="1" id="KW-0812">Transmembrane</keyword>
<gene>
    <name evidence="2" type="ORF">BLX24_00800</name>
</gene>
<reference evidence="2 3" key="1">
    <citation type="submission" date="2016-10" db="EMBL/GenBank/DDBJ databases">
        <title>Arsenicibacter rosenii gen. nov., sp. nov., an efficient arsenic-methylating bacterium isolated from an arsenic-contaminated paddy soil.</title>
        <authorList>
            <person name="Huang K."/>
        </authorList>
    </citation>
    <scope>NUCLEOTIDE SEQUENCE [LARGE SCALE GENOMIC DNA]</scope>
    <source>
        <strain evidence="2 3">SM-1</strain>
    </source>
</reference>
<evidence type="ECO:0000256" key="1">
    <source>
        <dbReference type="SAM" id="Phobius"/>
    </source>
</evidence>